<dbReference type="Proteomes" id="UP000694892">
    <property type="component" value="Chromosome 7S"/>
</dbReference>
<reference evidence="6" key="1">
    <citation type="journal article" date="2016" name="Nature">
        <title>Genome evolution in the allotetraploid frog Xenopus laevis.</title>
        <authorList>
            <person name="Session A.M."/>
            <person name="Uno Y."/>
            <person name="Kwon T."/>
            <person name="Chapman J.A."/>
            <person name="Toyoda A."/>
            <person name="Takahashi S."/>
            <person name="Fukui A."/>
            <person name="Hikosaka A."/>
            <person name="Suzuki A."/>
            <person name="Kondo M."/>
            <person name="van Heeringen S.J."/>
            <person name="Quigley I."/>
            <person name="Heinz S."/>
            <person name="Ogino H."/>
            <person name="Ochi H."/>
            <person name="Hellsten U."/>
            <person name="Lyons J.B."/>
            <person name="Simakov O."/>
            <person name="Putnam N."/>
            <person name="Stites J."/>
            <person name="Kuroki Y."/>
            <person name="Tanaka T."/>
            <person name="Michiue T."/>
            <person name="Watanabe M."/>
            <person name="Bogdanovic O."/>
            <person name="Lister R."/>
            <person name="Georgiou G."/>
            <person name="Paranjpe S.S."/>
            <person name="van Kruijsbergen I."/>
            <person name="Shu S."/>
            <person name="Carlson J."/>
            <person name="Kinoshita T."/>
            <person name="Ohta Y."/>
            <person name="Mawaribuchi S."/>
            <person name="Jenkins J."/>
            <person name="Grimwood J."/>
            <person name="Schmutz J."/>
            <person name="Mitros T."/>
            <person name="Mozaffari S.V."/>
            <person name="Suzuki Y."/>
            <person name="Haramoto Y."/>
            <person name="Yamamoto T.S."/>
            <person name="Takagi C."/>
            <person name="Heald R."/>
            <person name="Miller K."/>
            <person name="Haudenschild C."/>
            <person name="Kitzman J."/>
            <person name="Nakayama T."/>
            <person name="Izutsu Y."/>
            <person name="Robert J."/>
            <person name="Fortriede J."/>
            <person name="Burns K."/>
            <person name="Lotay V."/>
            <person name="Karimi K."/>
            <person name="Yasuoka Y."/>
            <person name="Dichmann D.S."/>
            <person name="Flajnik M.F."/>
            <person name="Houston D.W."/>
            <person name="Shendure J."/>
            <person name="DuPasquier L."/>
            <person name="Vize P.D."/>
            <person name="Zorn A.M."/>
            <person name="Ito M."/>
            <person name="Marcotte E.M."/>
            <person name="Wallingford J.B."/>
            <person name="Ito Y."/>
            <person name="Asashima M."/>
            <person name="Ueno N."/>
            <person name="Matsuda Y."/>
            <person name="Veenstra G.J."/>
            <person name="Fujiyama A."/>
            <person name="Harland R.M."/>
            <person name="Taira M."/>
            <person name="Rokhsar D.S."/>
        </authorList>
    </citation>
    <scope>NUCLEOTIDE SEQUENCE [LARGE SCALE GENOMIC DNA]</scope>
    <source>
        <strain evidence="6">J</strain>
    </source>
</reference>
<evidence type="ECO:0000256" key="3">
    <source>
        <dbReference type="ARBA" id="ARBA00022525"/>
    </source>
</evidence>
<comment type="subcellular location">
    <subcellularLocation>
        <location evidence="1">Secreted</location>
    </subcellularLocation>
</comment>
<evidence type="ECO:0000256" key="1">
    <source>
        <dbReference type="ARBA" id="ARBA00004613"/>
    </source>
</evidence>
<sequence length="137" mass="15598">IYLQIHKLVAKRLQPDNIKRRTMKMFFSCALLCAFLVAYSNASCSITQPKLDLNLRLPKVCKEEDGTVHNFGDKWTKDCFKCECEKPGGITCCTSYLEPRGYDTQLCEKVFDKQSCTYIVRKKNNPAETCTFTSSSG</sequence>
<dbReference type="AlphaFoldDB" id="A0A974CBP5"/>
<dbReference type="EMBL" id="CM004479">
    <property type="protein sequence ID" value="OCT70168.1"/>
    <property type="molecule type" value="Genomic_DNA"/>
</dbReference>
<dbReference type="Pfam" id="PF05825">
    <property type="entry name" value="PSP94"/>
    <property type="match status" value="1"/>
</dbReference>
<evidence type="ECO:0000256" key="4">
    <source>
        <dbReference type="ARBA" id="ARBA00023157"/>
    </source>
</evidence>
<proteinExistence type="inferred from homology"/>
<dbReference type="GO" id="GO:0005576">
    <property type="term" value="C:extracellular region"/>
    <property type="evidence" value="ECO:0007669"/>
    <property type="project" value="UniProtKB-SubCell"/>
</dbReference>
<evidence type="ECO:0000313" key="6">
    <source>
        <dbReference type="Proteomes" id="UP000694892"/>
    </source>
</evidence>
<keyword evidence="4" id="KW-1015">Disulfide bond</keyword>
<dbReference type="PANTHER" id="PTHR10500">
    <property type="entry name" value="BETA-MICROSEMINOPROTEIN"/>
    <property type="match status" value="1"/>
</dbReference>
<name>A0A974CBP5_XENLA</name>
<evidence type="ECO:0000313" key="5">
    <source>
        <dbReference type="EMBL" id="OCT70168.1"/>
    </source>
</evidence>
<evidence type="ECO:0008006" key="7">
    <source>
        <dbReference type="Google" id="ProtNLM"/>
    </source>
</evidence>
<dbReference type="OMA" id="TEWHREC"/>
<dbReference type="PANTHER" id="PTHR10500:SF7">
    <property type="entry name" value="BETA-MICROSEMINOPROTEIN"/>
    <property type="match status" value="1"/>
</dbReference>
<comment type="similarity">
    <text evidence="2">Belongs to the beta-microseminoprotein family.</text>
</comment>
<accession>A0A974CBP5</accession>
<dbReference type="Gene3D" id="2.10.70.10">
    <property type="entry name" value="Complement Module, domain 1"/>
    <property type="match status" value="1"/>
</dbReference>
<feature type="non-terminal residue" evidence="5">
    <location>
        <position position="1"/>
    </location>
</feature>
<protein>
    <recommendedName>
        <fullName evidence="7">Beta-microseminoprotein</fullName>
    </recommendedName>
</protein>
<organism evidence="5 6">
    <name type="scientific">Xenopus laevis</name>
    <name type="common">African clawed frog</name>
    <dbReference type="NCBI Taxonomy" id="8355"/>
    <lineage>
        <taxon>Eukaryota</taxon>
        <taxon>Metazoa</taxon>
        <taxon>Chordata</taxon>
        <taxon>Craniata</taxon>
        <taxon>Vertebrata</taxon>
        <taxon>Euteleostomi</taxon>
        <taxon>Amphibia</taxon>
        <taxon>Batrachia</taxon>
        <taxon>Anura</taxon>
        <taxon>Pipoidea</taxon>
        <taxon>Pipidae</taxon>
        <taxon>Xenopodinae</taxon>
        <taxon>Xenopus</taxon>
        <taxon>Xenopus</taxon>
    </lineage>
</organism>
<keyword evidence="3" id="KW-0964">Secreted</keyword>
<evidence type="ECO:0000256" key="2">
    <source>
        <dbReference type="ARBA" id="ARBA00010352"/>
    </source>
</evidence>
<dbReference type="Gene3D" id="2.20.25.590">
    <property type="match status" value="1"/>
</dbReference>
<dbReference type="InterPro" id="IPR008735">
    <property type="entry name" value="PSP94"/>
</dbReference>
<gene>
    <name evidence="5" type="ORF">XELAEV_18037089mg</name>
</gene>